<dbReference type="GO" id="GO:0005886">
    <property type="term" value="C:plasma membrane"/>
    <property type="evidence" value="ECO:0007669"/>
    <property type="project" value="UniProtKB-SubCell"/>
</dbReference>
<feature type="transmembrane region" description="Helical" evidence="8">
    <location>
        <begin position="104"/>
        <end position="122"/>
    </location>
</feature>
<sequence length="497" mass="56283">MKWNYSVMLSPMLFGLFALLLRLYNLDEKSIWMDEAFTSYHSTFSAYELWTQSITTKPPLYYLLTSLFWSPGDGAFALRLPDAILGSISVMLSWYLGRAIAGDRAAFVLALFVLLSDVNLFYSQEARHYILLSVGWLLLLLSLVQMVKSSDNKDKPCRSHLVLMAVGAIIMVHSHPIAMHYLVASGIAYFSALFIRPGCNRRFFYQPVIVVLLAGVSVLPWLPVGFESASTNFNWLKQPGAGKALFEYMMLFGSSSLAFLAGKKFAFVVSLFLVALSVTGILYWLVRRDRRTALLLILLMLLPPLLIWLTGFFEPMYMLRTIMPSHLIAMTGLALAMTVIKAGWLRIAGVAVLTVVLGGSSYGYLSHYKKEAWAELSVQLKQTVSAGAAVLVCEEYLYHPLYFYLHEEMPAVIDLNHRKRRVRIRQTPADQWQPLYLQPGNRPPGVIHVIGRYGRCAGRMEQDLFAIMGNEYKVIDHWQGYKISMATYEINANIYTR</sequence>
<evidence type="ECO:0000256" key="5">
    <source>
        <dbReference type="ARBA" id="ARBA00022692"/>
    </source>
</evidence>
<evidence type="ECO:0000259" key="9">
    <source>
        <dbReference type="Pfam" id="PF13231"/>
    </source>
</evidence>
<reference evidence="10 11" key="1">
    <citation type="submission" date="2016-11" db="EMBL/GenBank/DDBJ databases">
        <title>Mixed transmission modes and dynamic genome evolution in an obligate animal-bacterial symbiosis.</title>
        <authorList>
            <person name="Russell S.L."/>
            <person name="Corbett-Detig R.B."/>
            <person name="Cavanaugh C.M."/>
        </authorList>
    </citation>
    <scope>NUCLEOTIDE SEQUENCE [LARGE SCALE GENOMIC DNA]</scope>
    <source>
        <strain evidence="10">MA-KB16</strain>
    </source>
</reference>
<dbReference type="Proteomes" id="UP000190962">
    <property type="component" value="Unassembled WGS sequence"/>
</dbReference>
<gene>
    <name evidence="10" type="ORF">BOV88_05040</name>
</gene>
<evidence type="ECO:0000256" key="6">
    <source>
        <dbReference type="ARBA" id="ARBA00022989"/>
    </source>
</evidence>
<evidence type="ECO:0000313" key="10">
    <source>
        <dbReference type="EMBL" id="OOY35302.1"/>
    </source>
</evidence>
<dbReference type="InterPro" id="IPR050297">
    <property type="entry name" value="LipidA_mod_glycosyltrf_83"/>
</dbReference>
<accession>A0A1T2CKG9</accession>
<evidence type="ECO:0000256" key="8">
    <source>
        <dbReference type="SAM" id="Phobius"/>
    </source>
</evidence>
<protein>
    <recommendedName>
        <fullName evidence="9">Glycosyltransferase RgtA/B/C/D-like domain-containing protein</fullName>
    </recommendedName>
</protein>
<dbReference type="GO" id="GO:0016763">
    <property type="term" value="F:pentosyltransferase activity"/>
    <property type="evidence" value="ECO:0007669"/>
    <property type="project" value="TreeGrafter"/>
</dbReference>
<feature type="transmembrane region" description="Helical" evidence="8">
    <location>
        <begin position="347"/>
        <end position="365"/>
    </location>
</feature>
<feature type="transmembrane region" description="Helical" evidence="8">
    <location>
        <begin position="159"/>
        <end position="183"/>
    </location>
</feature>
<dbReference type="InterPro" id="IPR038731">
    <property type="entry name" value="RgtA/B/C-like"/>
</dbReference>
<comment type="subcellular location">
    <subcellularLocation>
        <location evidence="1">Cell membrane</location>
        <topology evidence="1">Multi-pass membrane protein</topology>
    </subcellularLocation>
</comment>
<feature type="transmembrane region" description="Helical" evidence="8">
    <location>
        <begin position="203"/>
        <end position="224"/>
    </location>
</feature>
<keyword evidence="6 8" id="KW-1133">Transmembrane helix</keyword>
<evidence type="ECO:0000256" key="2">
    <source>
        <dbReference type="ARBA" id="ARBA00022475"/>
    </source>
</evidence>
<keyword evidence="3" id="KW-0328">Glycosyltransferase</keyword>
<dbReference type="PANTHER" id="PTHR33908:SF11">
    <property type="entry name" value="MEMBRANE PROTEIN"/>
    <property type="match status" value="1"/>
</dbReference>
<comment type="caution">
    <text evidence="10">The sequence shown here is derived from an EMBL/GenBank/DDBJ whole genome shotgun (WGS) entry which is preliminary data.</text>
</comment>
<proteinExistence type="predicted"/>
<dbReference type="AlphaFoldDB" id="A0A1T2CKG9"/>
<evidence type="ECO:0000256" key="7">
    <source>
        <dbReference type="ARBA" id="ARBA00023136"/>
    </source>
</evidence>
<keyword evidence="4" id="KW-0808">Transferase</keyword>
<name>A0A1T2CKG9_SOVGS</name>
<feature type="domain" description="Glycosyltransferase RgtA/B/C/D-like" evidence="9">
    <location>
        <begin position="57"/>
        <end position="221"/>
    </location>
</feature>
<evidence type="ECO:0000256" key="1">
    <source>
        <dbReference type="ARBA" id="ARBA00004651"/>
    </source>
</evidence>
<dbReference type="GO" id="GO:0009103">
    <property type="term" value="P:lipopolysaccharide biosynthetic process"/>
    <property type="evidence" value="ECO:0007669"/>
    <property type="project" value="UniProtKB-ARBA"/>
</dbReference>
<evidence type="ECO:0000256" key="4">
    <source>
        <dbReference type="ARBA" id="ARBA00022679"/>
    </source>
</evidence>
<evidence type="ECO:0000313" key="11">
    <source>
        <dbReference type="Proteomes" id="UP000190962"/>
    </source>
</evidence>
<dbReference type="PANTHER" id="PTHR33908">
    <property type="entry name" value="MANNOSYLTRANSFERASE YKCB-RELATED"/>
    <property type="match status" value="1"/>
</dbReference>
<dbReference type="EMBL" id="MPNX01000005">
    <property type="protein sequence ID" value="OOY35302.1"/>
    <property type="molecule type" value="Genomic_DNA"/>
</dbReference>
<dbReference type="Pfam" id="PF13231">
    <property type="entry name" value="PMT_2"/>
    <property type="match status" value="1"/>
</dbReference>
<feature type="transmembrane region" description="Helical" evidence="8">
    <location>
        <begin position="128"/>
        <end position="147"/>
    </location>
</feature>
<evidence type="ECO:0000256" key="3">
    <source>
        <dbReference type="ARBA" id="ARBA00022676"/>
    </source>
</evidence>
<keyword evidence="5 8" id="KW-0812">Transmembrane</keyword>
<organism evidence="10 11">
    <name type="scientific">Solemya velum gill symbiont</name>
    <dbReference type="NCBI Taxonomy" id="2340"/>
    <lineage>
        <taxon>Bacteria</taxon>
        <taxon>Pseudomonadati</taxon>
        <taxon>Pseudomonadota</taxon>
        <taxon>Gammaproteobacteria</taxon>
        <taxon>sulfur-oxidizing symbionts</taxon>
    </lineage>
</organism>
<feature type="transmembrane region" description="Helical" evidence="8">
    <location>
        <begin position="267"/>
        <end position="286"/>
    </location>
</feature>
<keyword evidence="2" id="KW-1003">Cell membrane</keyword>
<feature type="transmembrane region" description="Helical" evidence="8">
    <location>
        <begin position="293"/>
        <end position="311"/>
    </location>
</feature>
<keyword evidence="7 8" id="KW-0472">Membrane</keyword>